<dbReference type="InterPro" id="IPR015424">
    <property type="entry name" value="PyrdxlP-dep_Trfase"/>
</dbReference>
<dbReference type="InterPro" id="IPR015422">
    <property type="entry name" value="PyrdxlP-dep_Trfase_small"/>
</dbReference>
<keyword evidence="3" id="KW-0663">Pyridoxal phosphate</keyword>
<accession>A0ABP7MK15</accession>
<dbReference type="Gene3D" id="3.90.1150.10">
    <property type="entry name" value="Aspartate Aminotransferase, domain 1"/>
    <property type="match status" value="1"/>
</dbReference>
<dbReference type="InterPro" id="IPR004839">
    <property type="entry name" value="Aminotransferase_I/II_large"/>
</dbReference>
<dbReference type="Pfam" id="PF00155">
    <property type="entry name" value="Aminotran_1_2"/>
    <property type="match status" value="1"/>
</dbReference>
<dbReference type="SUPFAM" id="SSF53383">
    <property type="entry name" value="PLP-dependent transferases"/>
    <property type="match status" value="1"/>
</dbReference>
<dbReference type="InterPro" id="IPR051798">
    <property type="entry name" value="Class-II_PLP-Dep_Aminotrans"/>
</dbReference>
<name>A0ABP7MK15_9GAMM</name>
<evidence type="ECO:0000313" key="7">
    <source>
        <dbReference type="EMBL" id="GAA3923248.1"/>
    </source>
</evidence>
<evidence type="ECO:0000313" key="8">
    <source>
        <dbReference type="Proteomes" id="UP001501565"/>
    </source>
</evidence>
<dbReference type="NCBIfam" id="TIGR04350">
    <property type="entry name" value="C_S_lyase_PatB"/>
    <property type="match status" value="1"/>
</dbReference>
<evidence type="ECO:0000256" key="2">
    <source>
        <dbReference type="ARBA" id="ARBA00012224"/>
    </source>
</evidence>
<dbReference type="Gene3D" id="3.40.640.10">
    <property type="entry name" value="Type I PLP-dependent aspartate aminotransferase-like (Major domain)"/>
    <property type="match status" value="1"/>
</dbReference>
<dbReference type="InterPro" id="IPR015421">
    <property type="entry name" value="PyrdxlP-dep_Trfase_major"/>
</dbReference>
<evidence type="ECO:0000256" key="1">
    <source>
        <dbReference type="ARBA" id="ARBA00001933"/>
    </source>
</evidence>
<keyword evidence="4 7" id="KW-0456">Lyase</keyword>
<comment type="similarity">
    <text evidence="5">Belongs to the class-II pyridoxal-phosphate-dependent aminotransferase family. MalY/PatB cystathionine beta-lyase subfamily.</text>
</comment>
<proteinExistence type="inferred from homology"/>
<organism evidence="7 8">
    <name type="scientific">Litoribacillus peritrichatus</name>
    <dbReference type="NCBI Taxonomy" id="718191"/>
    <lineage>
        <taxon>Bacteria</taxon>
        <taxon>Pseudomonadati</taxon>
        <taxon>Pseudomonadota</taxon>
        <taxon>Gammaproteobacteria</taxon>
        <taxon>Oceanospirillales</taxon>
        <taxon>Oceanospirillaceae</taxon>
        <taxon>Litoribacillus</taxon>
    </lineage>
</organism>
<keyword evidence="8" id="KW-1185">Reference proteome</keyword>
<evidence type="ECO:0000259" key="6">
    <source>
        <dbReference type="Pfam" id="PF00155"/>
    </source>
</evidence>
<dbReference type="Proteomes" id="UP001501565">
    <property type="component" value="Unassembled WGS sequence"/>
</dbReference>
<dbReference type="EC" id="4.4.1.13" evidence="2"/>
<sequence>MSQRSENQVSVADFDTPVDRQKTSSLKWDRYQGKDILPMWVADTDFKVAAEITQALKARADHGVFGYTLVPDELKDLIIQRMSDLYHWTVAREDIVFIPGLVCGLNVASRAYAGEGKSVGIPTPIYPPFVSAVENACAESCFVPFVEESGRWMIDWSALEAKAADIDLLMLCNPHNPGGTVYRRNELERLASLAEQHDWIMCSDEIHCDLILDELEHIPFASVSEVARERSCTLMAPSKTWNIAGLGCSFAIIEDPQLRRRFRKTMQGIVPEINLMSIEAAKAAYQYGQPWLNAQIEYLIGNRDYIEAQVEDIPGLSMLHTEATYLAWIDASQLGLENPARYFEKFGVGLSAGSDFGAPQFVRLNFGCTRALLTCALQRIRQAVDSLPE</sequence>
<evidence type="ECO:0000256" key="3">
    <source>
        <dbReference type="ARBA" id="ARBA00022898"/>
    </source>
</evidence>
<dbReference type="RefSeq" id="WP_344797920.1">
    <property type="nucleotide sequence ID" value="NZ_BAABBN010000006.1"/>
</dbReference>
<protein>
    <recommendedName>
        <fullName evidence="2">cysteine-S-conjugate beta-lyase</fullName>
        <ecNumber evidence="2">4.4.1.13</ecNumber>
    </recommendedName>
</protein>
<evidence type="ECO:0000256" key="5">
    <source>
        <dbReference type="ARBA" id="ARBA00037974"/>
    </source>
</evidence>
<dbReference type="PANTHER" id="PTHR43525">
    <property type="entry name" value="PROTEIN MALY"/>
    <property type="match status" value="1"/>
</dbReference>
<comment type="caution">
    <text evidence="7">The sequence shown here is derived from an EMBL/GenBank/DDBJ whole genome shotgun (WGS) entry which is preliminary data.</text>
</comment>
<dbReference type="GO" id="GO:0016829">
    <property type="term" value="F:lyase activity"/>
    <property type="evidence" value="ECO:0007669"/>
    <property type="project" value="UniProtKB-KW"/>
</dbReference>
<feature type="domain" description="Aminotransferase class I/classII large" evidence="6">
    <location>
        <begin position="49"/>
        <end position="380"/>
    </location>
</feature>
<reference evidence="8" key="1">
    <citation type="journal article" date="2019" name="Int. J. Syst. Evol. Microbiol.">
        <title>The Global Catalogue of Microorganisms (GCM) 10K type strain sequencing project: providing services to taxonomists for standard genome sequencing and annotation.</title>
        <authorList>
            <consortium name="The Broad Institute Genomics Platform"/>
            <consortium name="The Broad Institute Genome Sequencing Center for Infectious Disease"/>
            <person name="Wu L."/>
            <person name="Ma J."/>
        </authorList>
    </citation>
    <scope>NUCLEOTIDE SEQUENCE [LARGE SCALE GENOMIC DNA]</scope>
    <source>
        <strain evidence="8">JCM 17551</strain>
    </source>
</reference>
<dbReference type="PANTHER" id="PTHR43525:SF1">
    <property type="entry name" value="PROTEIN MALY"/>
    <property type="match status" value="1"/>
</dbReference>
<dbReference type="CDD" id="cd00609">
    <property type="entry name" value="AAT_like"/>
    <property type="match status" value="1"/>
</dbReference>
<evidence type="ECO:0000256" key="4">
    <source>
        <dbReference type="ARBA" id="ARBA00023239"/>
    </source>
</evidence>
<dbReference type="InterPro" id="IPR027619">
    <property type="entry name" value="C-S_lyase_PatB-like"/>
</dbReference>
<gene>
    <name evidence="7" type="ORF">GCM10022277_18950</name>
</gene>
<comment type="cofactor">
    <cofactor evidence="1">
        <name>pyridoxal 5'-phosphate</name>
        <dbReference type="ChEBI" id="CHEBI:597326"/>
    </cofactor>
</comment>
<dbReference type="EMBL" id="BAABBN010000006">
    <property type="protein sequence ID" value="GAA3923248.1"/>
    <property type="molecule type" value="Genomic_DNA"/>
</dbReference>